<evidence type="ECO:0000313" key="3">
    <source>
        <dbReference type="Proteomes" id="UP000034798"/>
    </source>
</evidence>
<reference evidence="2 3" key="1">
    <citation type="journal article" date="2015" name="Nature">
        <title>rRNA introns, odd ribosomes, and small enigmatic genomes across a large radiation of phyla.</title>
        <authorList>
            <person name="Brown C.T."/>
            <person name="Hug L.A."/>
            <person name="Thomas B.C."/>
            <person name="Sharon I."/>
            <person name="Castelle C.J."/>
            <person name="Singh A."/>
            <person name="Wilkins M.J."/>
            <person name="Williams K.H."/>
            <person name="Banfield J.F."/>
        </authorList>
    </citation>
    <scope>NUCLEOTIDE SEQUENCE [LARGE SCALE GENOMIC DNA]</scope>
</reference>
<keyword evidence="1" id="KW-0472">Membrane</keyword>
<feature type="transmembrane region" description="Helical" evidence="1">
    <location>
        <begin position="30"/>
        <end position="52"/>
    </location>
</feature>
<keyword evidence="1" id="KW-1133">Transmembrane helix</keyword>
<evidence type="ECO:0000256" key="1">
    <source>
        <dbReference type="SAM" id="Phobius"/>
    </source>
</evidence>
<dbReference type="EMBL" id="LBQZ01000001">
    <property type="protein sequence ID" value="KKP89818.1"/>
    <property type="molecule type" value="Genomic_DNA"/>
</dbReference>
<organism evidence="2 3">
    <name type="scientific">Candidatus Nomurabacteria bacterium GW2011_GWC2_35_8</name>
    <dbReference type="NCBI Taxonomy" id="1618752"/>
    <lineage>
        <taxon>Bacteria</taxon>
        <taxon>Candidatus Nomuraibacteriota</taxon>
    </lineage>
</organism>
<protein>
    <submittedName>
        <fullName evidence="2">Uncharacterized protein</fullName>
    </submittedName>
</protein>
<feature type="transmembrane region" description="Helical" evidence="1">
    <location>
        <begin position="7"/>
        <end position="24"/>
    </location>
</feature>
<gene>
    <name evidence="2" type="ORF">UR91_C0001G0007</name>
</gene>
<dbReference type="Proteomes" id="UP000034798">
    <property type="component" value="Unassembled WGS sequence"/>
</dbReference>
<dbReference type="AlphaFoldDB" id="A0A0G0D902"/>
<evidence type="ECO:0000313" key="2">
    <source>
        <dbReference type="EMBL" id="KKP89818.1"/>
    </source>
</evidence>
<keyword evidence="1" id="KW-0812">Transmembrane</keyword>
<comment type="caution">
    <text evidence="2">The sequence shown here is derived from an EMBL/GenBank/DDBJ whole genome shotgun (WGS) entry which is preliminary data.</text>
</comment>
<name>A0A0G0D902_9BACT</name>
<sequence>MEETHKMYFWIIGVGVFIASWMYGGSFREIFYNAFAGIIGFAFLAIIVGQFFPDDTK</sequence>
<proteinExistence type="predicted"/>
<accession>A0A0G0D902</accession>